<feature type="region of interest" description="Disordered" evidence="1">
    <location>
        <begin position="1"/>
        <end position="82"/>
    </location>
</feature>
<evidence type="ECO:0000313" key="3">
    <source>
        <dbReference type="Proteomes" id="UP000030653"/>
    </source>
</evidence>
<keyword evidence="3" id="KW-1185">Reference proteome</keyword>
<sequence>MRDPQLWERALTPDGRENPPNPWAVGFDPDEPRYPPMSNSPFLAPTHTAPAAGAARRELTQQQSHRLDVGGAKGKEVEGFLQRQPRVLDTDLAAGWQARTRQSEGSGAEGVLLPDMSEEDDRTYDDGKRRFTFPVHQFVFYDPKMKAKMFPDRRPHPKGFKKR</sequence>
<protein>
    <submittedName>
        <fullName evidence="2">Uncharacterized protein</fullName>
    </submittedName>
</protein>
<dbReference type="HOGENOM" id="CLU_1626990_0_0_1"/>
<accession>M5FZX5</accession>
<proteinExistence type="predicted"/>
<gene>
    <name evidence="2" type="ORF">DACRYDRAFT_24165</name>
</gene>
<evidence type="ECO:0000313" key="2">
    <source>
        <dbReference type="EMBL" id="EJT99111.1"/>
    </source>
</evidence>
<dbReference type="GeneID" id="63688640"/>
<evidence type="ECO:0000256" key="1">
    <source>
        <dbReference type="SAM" id="MobiDB-lite"/>
    </source>
</evidence>
<dbReference type="EMBL" id="JH795871">
    <property type="protein sequence ID" value="EJT99111.1"/>
    <property type="molecule type" value="Genomic_DNA"/>
</dbReference>
<dbReference type="AlphaFoldDB" id="M5FZX5"/>
<feature type="region of interest" description="Disordered" evidence="1">
    <location>
        <begin position="98"/>
        <end position="125"/>
    </location>
</feature>
<feature type="compositionally biased region" description="Basic and acidic residues" evidence="1">
    <location>
        <begin position="55"/>
        <end position="78"/>
    </location>
</feature>
<reference evidence="2 3" key="1">
    <citation type="journal article" date="2012" name="Science">
        <title>The Paleozoic origin of enzymatic lignin decomposition reconstructed from 31 fungal genomes.</title>
        <authorList>
            <person name="Floudas D."/>
            <person name="Binder M."/>
            <person name="Riley R."/>
            <person name="Barry K."/>
            <person name="Blanchette R.A."/>
            <person name="Henrissat B."/>
            <person name="Martinez A.T."/>
            <person name="Otillar R."/>
            <person name="Spatafora J.W."/>
            <person name="Yadav J.S."/>
            <person name="Aerts A."/>
            <person name="Benoit I."/>
            <person name="Boyd A."/>
            <person name="Carlson A."/>
            <person name="Copeland A."/>
            <person name="Coutinho P.M."/>
            <person name="de Vries R.P."/>
            <person name="Ferreira P."/>
            <person name="Findley K."/>
            <person name="Foster B."/>
            <person name="Gaskell J."/>
            <person name="Glotzer D."/>
            <person name="Gorecki P."/>
            <person name="Heitman J."/>
            <person name="Hesse C."/>
            <person name="Hori C."/>
            <person name="Igarashi K."/>
            <person name="Jurgens J.A."/>
            <person name="Kallen N."/>
            <person name="Kersten P."/>
            <person name="Kohler A."/>
            <person name="Kuees U."/>
            <person name="Kumar T.K.A."/>
            <person name="Kuo A."/>
            <person name="LaButti K."/>
            <person name="Larrondo L.F."/>
            <person name="Lindquist E."/>
            <person name="Ling A."/>
            <person name="Lombard V."/>
            <person name="Lucas S."/>
            <person name="Lundell T."/>
            <person name="Martin R."/>
            <person name="McLaughlin D.J."/>
            <person name="Morgenstern I."/>
            <person name="Morin E."/>
            <person name="Murat C."/>
            <person name="Nagy L.G."/>
            <person name="Nolan M."/>
            <person name="Ohm R.A."/>
            <person name="Patyshakuliyeva A."/>
            <person name="Rokas A."/>
            <person name="Ruiz-Duenas F.J."/>
            <person name="Sabat G."/>
            <person name="Salamov A."/>
            <person name="Samejima M."/>
            <person name="Schmutz J."/>
            <person name="Slot J.C."/>
            <person name="St John F."/>
            <person name="Stenlid J."/>
            <person name="Sun H."/>
            <person name="Sun S."/>
            <person name="Syed K."/>
            <person name="Tsang A."/>
            <person name="Wiebenga A."/>
            <person name="Young D."/>
            <person name="Pisabarro A."/>
            <person name="Eastwood D.C."/>
            <person name="Martin F."/>
            <person name="Cullen D."/>
            <person name="Grigoriev I.V."/>
            <person name="Hibbett D.S."/>
        </authorList>
    </citation>
    <scope>NUCLEOTIDE SEQUENCE [LARGE SCALE GENOMIC DNA]</scope>
    <source>
        <strain evidence="2 3">DJM-731 SS1</strain>
    </source>
</reference>
<dbReference type="RefSeq" id="XP_040626009.1">
    <property type="nucleotide sequence ID" value="XM_040773578.1"/>
</dbReference>
<dbReference type="Proteomes" id="UP000030653">
    <property type="component" value="Unassembled WGS sequence"/>
</dbReference>
<name>M5FZX5_DACPD</name>
<feature type="compositionally biased region" description="Low complexity" evidence="1">
    <location>
        <begin position="44"/>
        <end position="54"/>
    </location>
</feature>
<organism evidence="2 3">
    <name type="scientific">Dacryopinax primogenitus (strain DJM 731)</name>
    <name type="common">Brown rot fungus</name>
    <dbReference type="NCBI Taxonomy" id="1858805"/>
    <lineage>
        <taxon>Eukaryota</taxon>
        <taxon>Fungi</taxon>
        <taxon>Dikarya</taxon>
        <taxon>Basidiomycota</taxon>
        <taxon>Agaricomycotina</taxon>
        <taxon>Dacrymycetes</taxon>
        <taxon>Dacrymycetales</taxon>
        <taxon>Dacrymycetaceae</taxon>
        <taxon>Dacryopinax</taxon>
    </lineage>
</organism>